<evidence type="ECO:0000313" key="2">
    <source>
        <dbReference type="Proteomes" id="UP001186974"/>
    </source>
</evidence>
<accession>A0ACC3DER4</accession>
<gene>
    <name evidence="1" type="ORF">LTS18_001829</name>
</gene>
<dbReference type="Proteomes" id="UP001186974">
    <property type="component" value="Unassembled WGS sequence"/>
</dbReference>
<keyword evidence="2" id="KW-1185">Reference proteome</keyword>
<reference evidence="1" key="1">
    <citation type="submission" date="2024-09" db="EMBL/GenBank/DDBJ databases">
        <title>Black Yeasts Isolated from many extreme environments.</title>
        <authorList>
            <person name="Coleine C."/>
            <person name="Stajich J.E."/>
            <person name="Selbmann L."/>
        </authorList>
    </citation>
    <scope>NUCLEOTIDE SEQUENCE</scope>
    <source>
        <strain evidence="1">CCFEE 5737</strain>
    </source>
</reference>
<feature type="non-terminal residue" evidence="1">
    <location>
        <position position="322"/>
    </location>
</feature>
<sequence length="322" mass="35484">MSWRLWGTETFCCAPDQADLPSRFAFRRPKTRSAPQDQVPELSSSVESDASSCVAPDDCSIRPASLPTQPQLRRNDSTNSTHRGIQKHITPIDLQKIVVSIKEKQELKNPLSPLPSALQIEPEPRHTTIPTEPEASQHRVPESSTSTVATVINSDTSAMSPPTESDASSTTDVSSPHSVVRGFQPGRVCSSFRSNTQLAPQPTPILKTTPHNKRETAPPKRKGATFVLGGSSGEGDESSFETRYGRSAMSDRKSSHKKQTSFKEEVRTIPDRTYDSEEAIESESEDDEHADSAIDDEYDEDDNNWEDDDEANGESEAADERE</sequence>
<comment type="caution">
    <text evidence="1">The sequence shown here is derived from an EMBL/GenBank/DDBJ whole genome shotgun (WGS) entry which is preliminary data.</text>
</comment>
<proteinExistence type="predicted"/>
<dbReference type="EMBL" id="JAWDJW010005901">
    <property type="protein sequence ID" value="KAK3066308.1"/>
    <property type="molecule type" value="Genomic_DNA"/>
</dbReference>
<name>A0ACC3DER4_9PEZI</name>
<evidence type="ECO:0000313" key="1">
    <source>
        <dbReference type="EMBL" id="KAK3066308.1"/>
    </source>
</evidence>
<protein>
    <submittedName>
        <fullName evidence="1">Uncharacterized protein</fullName>
    </submittedName>
</protein>
<organism evidence="1 2">
    <name type="scientific">Coniosporium uncinatum</name>
    <dbReference type="NCBI Taxonomy" id="93489"/>
    <lineage>
        <taxon>Eukaryota</taxon>
        <taxon>Fungi</taxon>
        <taxon>Dikarya</taxon>
        <taxon>Ascomycota</taxon>
        <taxon>Pezizomycotina</taxon>
        <taxon>Dothideomycetes</taxon>
        <taxon>Dothideomycetes incertae sedis</taxon>
        <taxon>Coniosporium</taxon>
    </lineage>
</organism>